<proteinExistence type="inferred from homology"/>
<keyword evidence="5" id="KW-0443">Lipid metabolism</keyword>
<dbReference type="Gene3D" id="3.40.50.150">
    <property type="entry name" value="Vaccinia Virus protein VP39"/>
    <property type="match status" value="1"/>
</dbReference>
<accession>A0A495D3M2</accession>
<dbReference type="GO" id="GO:0032259">
    <property type="term" value="P:methylation"/>
    <property type="evidence" value="ECO:0007669"/>
    <property type="project" value="UniProtKB-KW"/>
</dbReference>
<evidence type="ECO:0000256" key="6">
    <source>
        <dbReference type="PIRSR" id="PIRSR003085-1"/>
    </source>
</evidence>
<name>A0A495D3M2_9PROT</name>
<evidence type="ECO:0000313" key="7">
    <source>
        <dbReference type="EMBL" id="RKQ96482.1"/>
    </source>
</evidence>
<dbReference type="PANTHER" id="PTHR43667">
    <property type="entry name" value="CYCLOPROPANE-FATTY-ACYL-PHOSPHOLIPID SYNTHASE"/>
    <property type="match status" value="1"/>
</dbReference>
<evidence type="ECO:0000256" key="4">
    <source>
        <dbReference type="ARBA" id="ARBA00022691"/>
    </source>
</evidence>
<evidence type="ECO:0000313" key="8">
    <source>
        <dbReference type="Proteomes" id="UP000273675"/>
    </source>
</evidence>
<dbReference type="GO" id="GO:0008610">
    <property type="term" value="P:lipid biosynthetic process"/>
    <property type="evidence" value="ECO:0007669"/>
    <property type="project" value="InterPro"/>
</dbReference>
<evidence type="ECO:0000256" key="2">
    <source>
        <dbReference type="ARBA" id="ARBA00022603"/>
    </source>
</evidence>
<gene>
    <name evidence="7" type="ORF">C7435_1812</name>
</gene>
<protein>
    <submittedName>
        <fullName evidence="7">Cyclopropane-fatty-acyl-phospholipid synthase</fullName>
    </submittedName>
</protein>
<dbReference type="InterPro" id="IPR003333">
    <property type="entry name" value="CMAS"/>
</dbReference>
<keyword evidence="2" id="KW-0489">Methyltransferase</keyword>
<dbReference type="PIRSF" id="PIRSF003085">
    <property type="entry name" value="CMAS"/>
    <property type="match status" value="1"/>
</dbReference>
<dbReference type="Pfam" id="PF02353">
    <property type="entry name" value="CMAS"/>
    <property type="match status" value="1"/>
</dbReference>
<dbReference type="InterPro" id="IPR029063">
    <property type="entry name" value="SAM-dependent_MTases_sf"/>
</dbReference>
<reference evidence="7 8" key="1">
    <citation type="submission" date="2018-10" db="EMBL/GenBank/DDBJ databases">
        <title>Genomic Encyclopedia of Type Strains, Phase IV (KMG-IV): sequencing the most valuable type-strain genomes for metagenomic binning, comparative biology and taxonomic classification.</title>
        <authorList>
            <person name="Goeker M."/>
        </authorList>
    </citation>
    <scope>NUCLEOTIDE SEQUENCE [LARGE SCALE GENOMIC DNA]</scope>
    <source>
        <strain evidence="7 8">DSM 4734</strain>
    </source>
</reference>
<dbReference type="SUPFAM" id="SSF53335">
    <property type="entry name" value="S-adenosyl-L-methionine-dependent methyltransferases"/>
    <property type="match status" value="1"/>
</dbReference>
<dbReference type="Proteomes" id="UP000273675">
    <property type="component" value="Unassembled WGS sequence"/>
</dbReference>
<dbReference type="GO" id="GO:0008168">
    <property type="term" value="F:methyltransferase activity"/>
    <property type="evidence" value="ECO:0007669"/>
    <property type="project" value="UniProtKB-KW"/>
</dbReference>
<evidence type="ECO:0000256" key="3">
    <source>
        <dbReference type="ARBA" id="ARBA00022679"/>
    </source>
</evidence>
<feature type="active site" evidence="6">
    <location>
        <position position="389"/>
    </location>
</feature>
<dbReference type="EMBL" id="RBIM01000004">
    <property type="protein sequence ID" value="RKQ96482.1"/>
    <property type="molecule type" value="Genomic_DNA"/>
</dbReference>
<dbReference type="RefSeq" id="WP_121211018.1">
    <property type="nucleotide sequence ID" value="NZ_RBIM01000004.1"/>
</dbReference>
<sequence length="423" mass="47508">MDAYSNKSQARSLRPSRLQAFAARRISQALAGLTSCRLRVELPGGYRFTVGPEQSELSADWTIHKWNALLRIAASGTLGFSEGFVNAEWDTADLPVLLTALARELDQVSAARGRGGPSRILGRVQHWLNGNTRRGSRRNISFHYDLGNDFYRQWLDDSMTYSSAVFANDDESLADAQARKYRRICDSLKLKPGDRVLEIGYGWGGFAEVAIRDYGCHVTGVTLSQEQLDFARARLDAAGLADRADLRLQDYRDVDERFDAIASIEMFEAVGEAHWPVYFQRLHHCLKPGGKAALQIITIRELDFADYRTSADFIQKYVFPGGMLPPVPLLAELAREAELVPQAQTMFGDSYARTLSAWHRSYRASWPDIEAMGFDARFDRIWRFYLAYCEAGFRTGRIDVGQFVYAKPLAATLQDTLTGCTPA</sequence>
<dbReference type="CDD" id="cd02440">
    <property type="entry name" value="AdoMet_MTases"/>
    <property type="match status" value="1"/>
</dbReference>
<comment type="caution">
    <text evidence="7">The sequence shown here is derived from an EMBL/GenBank/DDBJ whole genome shotgun (WGS) entry which is preliminary data.</text>
</comment>
<dbReference type="AlphaFoldDB" id="A0A495D3M2"/>
<evidence type="ECO:0000256" key="5">
    <source>
        <dbReference type="ARBA" id="ARBA00023098"/>
    </source>
</evidence>
<dbReference type="OrthoDB" id="9782855at2"/>
<keyword evidence="4" id="KW-0949">S-adenosyl-L-methionine</keyword>
<dbReference type="InterPro" id="IPR050723">
    <property type="entry name" value="CFA/CMAS"/>
</dbReference>
<comment type="similarity">
    <text evidence="1">Belongs to the CFA/CMAS family.</text>
</comment>
<dbReference type="PANTHER" id="PTHR43667:SF2">
    <property type="entry name" value="FATTY ACID C-METHYL TRANSFERASE"/>
    <property type="match status" value="1"/>
</dbReference>
<evidence type="ECO:0000256" key="1">
    <source>
        <dbReference type="ARBA" id="ARBA00010815"/>
    </source>
</evidence>
<organism evidence="7 8">
    <name type="scientific">Maricaulis maris</name>
    <dbReference type="NCBI Taxonomy" id="74318"/>
    <lineage>
        <taxon>Bacteria</taxon>
        <taxon>Pseudomonadati</taxon>
        <taxon>Pseudomonadota</taxon>
        <taxon>Alphaproteobacteria</taxon>
        <taxon>Maricaulales</taxon>
        <taxon>Maricaulaceae</taxon>
        <taxon>Maricaulis</taxon>
    </lineage>
</organism>
<keyword evidence="3" id="KW-0808">Transferase</keyword>